<evidence type="ECO:0000256" key="7">
    <source>
        <dbReference type="ARBA" id="ARBA00049458"/>
    </source>
</evidence>
<keyword evidence="10" id="KW-1185">Reference proteome</keyword>
<proteinExistence type="inferred from homology"/>
<dbReference type="InterPro" id="IPR012506">
    <property type="entry name" value="TMEM86B-like"/>
</dbReference>
<comment type="similarity">
    <text evidence="2">Belongs to the TMEM86 family.</text>
</comment>
<evidence type="ECO:0000256" key="5">
    <source>
        <dbReference type="ARBA" id="ARBA00023136"/>
    </source>
</evidence>
<feature type="transmembrane region" description="Helical" evidence="9">
    <location>
        <begin position="28"/>
        <end position="46"/>
    </location>
</feature>
<comment type="catalytic activity">
    <reaction evidence="8">
        <text>a 1-O-(1Z-alkenyl)-sn-glycero-3-phosphocholine + H2O = a 2,3-saturated aldehyde + sn-glycerol 3-phosphocholine</text>
        <dbReference type="Rhea" id="RHEA:22544"/>
        <dbReference type="ChEBI" id="CHEBI:15377"/>
        <dbReference type="ChEBI" id="CHEBI:16870"/>
        <dbReference type="ChEBI" id="CHEBI:73359"/>
        <dbReference type="ChEBI" id="CHEBI:77287"/>
        <dbReference type="EC" id="3.3.2.2"/>
    </reaction>
</comment>
<evidence type="ECO:0000256" key="4">
    <source>
        <dbReference type="ARBA" id="ARBA00022989"/>
    </source>
</evidence>
<dbReference type="AlphaFoldDB" id="A0A915DFG1"/>
<evidence type="ECO:0000313" key="11">
    <source>
        <dbReference type="WBParaSite" id="jg19000"/>
    </source>
</evidence>
<evidence type="ECO:0000256" key="8">
    <source>
        <dbReference type="ARBA" id="ARBA00049560"/>
    </source>
</evidence>
<sequence length="218" mass="24946">MAYQVFLIYGALVWVVYLATDGFQNNAPFIFTIPVIVLGILTFSTHMPKRKKALTSLSFFMLVTALYHWSVFPKKLELSGLMICASHITYLFSFYRSLRKWWTGLALITLPAMALFLYAIFEDIFRSLPILVTILCLTIFILSFSFVASGSVWKNGSMSKYEEKTALVRFVGMFFLLVCNSALLINHFASHTKAVVLYLNFTYYISQYLLFESNVAAF</sequence>
<dbReference type="WBParaSite" id="jg19000">
    <property type="protein sequence ID" value="jg19000"/>
    <property type="gene ID" value="jg19000"/>
</dbReference>
<protein>
    <recommendedName>
        <fullName evidence="6">lysoplasmalogenase</fullName>
        <ecNumber evidence="6">3.3.2.2</ecNumber>
    </recommendedName>
</protein>
<comment type="subcellular location">
    <subcellularLocation>
        <location evidence="1">Membrane</location>
        <topology evidence="1">Multi-pass membrane protein</topology>
    </subcellularLocation>
</comment>
<reference evidence="11" key="1">
    <citation type="submission" date="2022-11" db="UniProtKB">
        <authorList>
            <consortium name="WormBaseParasite"/>
        </authorList>
    </citation>
    <scope>IDENTIFICATION</scope>
</reference>
<feature type="transmembrane region" description="Helical" evidence="9">
    <location>
        <begin position="195"/>
        <end position="211"/>
    </location>
</feature>
<feature type="transmembrane region" description="Helical" evidence="9">
    <location>
        <begin position="127"/>
        <end position="147"/>
    </location>
</feature>
<dbReference type="Proteomes" id="UP000887574">
    <property type="component" value="Unplaced"/>
</dbReference>
<dbReference type="EC" id="3.3.2.2" evidence="6"/>
<keyword evidence="5 9" id="KW-0472">Membrane</keyword>
<evidence type="ECO:0000256" key="9">
    <source>
        <dbReference type="SAM" id="Phobius"/>
    </source>
</evidence>
<evidence type="ECO:0000256" key="6">
    <source>
        <dbReference type="ARBA" id="ARBA00035673"/>
    </source>
</evidence>
<comment type="catalytic activity">
    <reaction evidence="7">
        <text>a 1-O-(1Z-alkenyl)-sn-glycero-3-phosphoethanolamine + H2O = a 2,3-saturated aldehyde + sn-glycero-3-phosphoethanolamine</text>
        <dbReference type="Rhea" id="RHEA:16905"/>
        <dbReference type="ChEBI" id="CHEBI:15377"/>
        <dbReference type="ChEBI" id="CHEBI:73359"/>
        <dbReference type="ChEBI" id="CHEBI:77288"/>
        <dbReference type="ChEBI" id="CHEBI:143890"/>
        <dbReference type="EC" id="3.3.2.2"/>
    </reaction>
</comment>
<dbReference type="GO" id="GO:0047408">
    <property type="term" value="F:alkenylglycerophosphocholine hydrolase activity"/>
    <property type="evidence" value="ECO:0007669"/>
    <property type="project" value="UniProtKB-EC"/>
</dbReference>
<feature type="transmembrane region" description="Helical" evidence="9">
    <location>
        <begin position="102"/>
        <end position="121"/>
    </location>
</feature>
<dbReference type="Pfam" id="PF07947">
    <property type="entry name" value="YhhN"/>
    <property type="match status" value="1"/>
</dbReference>
<keyword evidence="3 9" id="KW-0812">Transmembrane</keyword>
<organism evidence="10 11">
    <name type="scientific">Ditylenchus dipsaci</name>
    <dbReference type="NCBI Taxonomy" id="166011"/>
    <lineage>
        <taxon>Eukaryota</taxon>
        <taxon>Metazoa</taxon>
        <taxon>Ecdysozoa</taxon>
        <taxon>Nematoda</taxon>
        <taxon>Chromadorea</taxon>
        <taxon>Rhabditida</taxon>
        <taxon>Tylenchina</taxon>
        <taxon>Tylenchomorpha</taxon>
        <taxon>Sphaerularioidea</taxon>
        <taxon>Anguinidae</taxon>
        <taxon>Anguininae</taxon>
        <taxon>Ditylenchus</taxon>
    </lineage>
</organism>
<evidence type="ECO:0000256" key="3">
    <source>
        <dbReference type="ARBA" id="ARBA00022692"/>
    </source>
</evidence>
<evidence type="ECO:0000256" key="1">
    <source>
        <dbReference type="ARBA" id="ARBA00004141"/>
    </source>
</evidence>
<accession>A0A915DFG1</accession>
<evidence type="ECO:0000256" key="2">
    <source>
        <dbReference type="ARBA" id="ARBA00007375"/>
    </source>
</evidence>
<dbReference type="GO" id="GO:0016020">
    <property type="term" value="C:membrane"/>
    <property type="evidence" value="ECO:0007669"/>
    <property type="project" value="UniProtKB-SubCell"/>
</dbReference>
<feature type="transmembrane region" description="Helical" evidence="9">
    <location>
        <begin position="167"/>
        <end position="189"/>
    </location>
</feature>
<keyword evidence="4 9" id="KW-1133">Transmembrane helix</keyword>
<name>A0A915DFG1_9BILA</name>
<feature type="transmembrane region" description="Helical" evidence="9">
    <location>
        <begin position="53"/>
        <end position="72"/>
    </location>
</feature>
<evidence type="ECO:0000313" key="10">
    <source>
        <dbReference type="Proteomes" id="UP000887574"/>
    </source>
</evidence>